<dbReference type="SUPFAM" id="SSF50129">
    <property type="entry name" value="GroES-like"/>
    <property type="match status" value="1"/>
</dbReference>
<dbReference type="InterPro" id="IPR013154">
    <property type="entry name" value="ADH-like_N"/>
</dbReference>
<sequence length="274" mass="28755">MAPFEQKALFLQSKQGAFSLGTKPVPSPKAGELLVKVEAAGLNPLDWKVQKWGVFVENYPALLGLDLSGTVEEVGEGVTGLRRATRCRCPCASTARCYLLKETCNSVSPGNYTHENGAFQQYALIIAAFTAKLPSSVSLDEAATLPACVATAALALYDTPNPTAPGGIGLTAPWDGGRGKYAGKPILVFGGASSVGQYVIQFAKLSGFSPIITTASPSSEALLKSLGATHVVNRKLPPADIKFAISSFITSPLELIYDAISISDTQQVAYDLLA</sequence>
<dbReference type="SMART" id="SM00829">
    <property type="entry name" value="PKS_ER"/>
    <property type="match status" value="1"/>
</dbReference>
<proteinExistence type="predicted"/>
<dbReference type="AlphaFoldDB" id="A0A165L6X0"/>
<evidence type="ECO:0000313" key="3">
    <source>
        <dbReference type="Proteomes" id="UP000076761"/>
    </source>
</evidence>
<gene>
    <name evidence="2" type="ORF">NEOLEDRAFT_1081962</name>
</gene>
<dbReference type="Gene3D" id="3.90.180.10">
    <property type="entry name" value="Medium-chain alcohol dehydrogenases, catalytic domain"/>
    <property type="match status" value="1"/>
</dbReference>
<dbReference type="GO" id="GO:0016651">
    <property type="term" value="F:oxidoreductase activity, acting on NAD(P)H"/>
    <property type="evidence" value="ECO:0007669"/>
    <property type="project" value="InterPro"/>
</dbReference>
<dbReference type="Gene3D" id="3.40.50.720">
    <property type="entry name" value="NAD(P)-binding Rossmann-like Domain"/>
    <property type="match status" value="1"/>
</dbReference>
<dbReference type="PANTHER" id="PTHR45348">
    <property type="entry name" value="HYPOTHETICAL OXIDOREDUCTASE (EUROFUNG)"/>
    <property type="match status" value="1"/>
</dbReference>
<dbReference type="PANTHER" id="PTHR45348:SF2">
    <property type="entry name" value="ZINC-TYPE ALCOHOL DEHYDROGENASE-LIKE PROTEIN C2E1P3.01"/>
    <property type="match status" value="1"/>
</dbReference>
<dbReference type="InterPro" id="IPR036291">
    <property type="entry name" value="NAD(P)-bd_dom_sf"/>
</dbReference>
<dbReference type="Pfam" id="PF08240">
    <property type="entry name" value="ADH_N"/>
    <property type="match status" value="1"/>
</dbReference>
<name>A0A165L6X0_9AGAM</name>
<dbReference type="EMBL" id="KV425811">
    <property type="protein sequence ID" value="KZT16714.1"/>
    <property type="molecule type" value="Genomic_DNA"/>
</dbReference>
<reference evidence="2 3" key="1">
    <citation type="journal article" date="2016" name="Mol. Biol. Evol.">
        <title>Comparative Genomics of Early-Diverging Mushroom-Forming Fungi Provides Insights into the Origins of Lignocellulose Decay Capabilities.</title>
        <authorList>
            <person name="Nagy L.G."/>
            <person name="Riley R."/>
            <person name="Tritt A."/>
            <person name="Adam C."/>
            <person name="Daum C."/>
            <person name="Floudas D."/>
            <person name="Sun H."/>
            <person name="Yadav J.S."/>
            <person name="Pangilinan J."/>
            <person name="Larsson K.H."/>
            <person name="Matsuura K."/>
            <person name="Barry K."/>
            <person name="Labutti K."/>
            <person name="Kuo R."/>
            <person name="Ohm R.A."/>
            <person name="Bhattacharya S.S."/>
            <person name="Shirouzu T."/>
            <person name="Yoshinaga Y."/>
            <person name="Martin F.M."/>
            <person name="Grigoriev I.V."/>
            <person name="Hibbett D.S."/>
        </authorList>
    </citation>
    <scope>NUCLEOTIDE SEQUENCE [LARGE SCALE GENOMIC DNA]</scope>
    <source>
        <strain evidence="2 3">HHB14362 ss-1</strain>
    </source>
</reference>
<dbReference type="InParanoid" id="A0A165L6X0"/>
<organism evidence="2 3">
    <name type="scientific">Neolentinus lepideus HHB14362 ss-1</name>
    <dbReference type="NCBI Taxonomy" id="1314782"/>
    <lineage>
        <taxon>Eukaryota</taxon>
        <taxon>Fungi</taxon>
        <taxon>Dikarya</taxon>
        <taxon>Basidiomycota</taxon>
        <taxon>Agaricomycotina</taxon>
        <taxon>Agaricomycetes</taxon>
        <taxon>Gloeophyllales</taxon>
        <taxon>Gloeophyllaceae</taxon>
        <taxon>Neolentinus</taxon>
    </lineage>
</organism>
<dbReference type="Proteomes" id="UP000076761">
    <property type="component" value="Unassembled WGS sequence"/>
</dbReference>
<accession>A0A165L6X0</accession>
<dbReference type="SUPFAM" id="SSF51735">
    <property type="entry name" value="NAD(P)-binding Rossmann-fold domains"/>
    <property type="match status" value="1"/>
</dbReference>
<dbReference type="InterPro" id="IPR011032">
    <property type="entry name" value="GroES-like_sf"/>
</dbReference>
<dbReference type="InterPro" id="IPR013149">
    <property type="entry name" value="ADH-like_C"/>
</dbReference>
<dbReference type="Pfam" id="PF00107">
    <property type="entry name" value="ADH_zinc_N"/>
    <property type="match status" value="1"/>
</dbReference>
<feature type="non-terminal residue" evidence="2">
    <location>
        <position position="274"/>
    </location>
</feature>
<dbReference type="CDD" id="cd08249">
    <property type="entry name" value="enoyl_reductase_like"/>
    <property type="match status" value="1"/>
</dbReference>
<dbReference type="STRING" id="1314782.A0A165L6X0"/>
<dbReference type="InterPro" id="IPR047122">
    <property type="entry name" value="Trans-enoyl_RdTase-like"/>
</dbReference>
<dbReference type="InterPro" id="IPR020843">
    <property type="entry name" value="ER"/>
</dbReference>
<dbReference type="OrthoDB" id="3233595at2759"/>
<keyword evidence="3" id="KW-1185">Reference proteome</keyword>
<feature type="domain" description="Enoyl reductase (ER)" evidence="1">
    <location>
        <begin position="16"/>
        <end position="273"/>
    </location>
</feature>
<protein>
    <submittedName>
        <fullName evidence="2">GroES-like protein</fullName>
    </submittedName>
</protein>
<dbReference type="FunCoup" id="A0A165L6X0">
    <property type="interactions" value="10"/>
</dbReference>
<evidence type="ECO:0000259" key="1">
    <source>
        <dbReference type="SMART" id="SM00829"/>
    </source>
</evidence>
<evidence type="ECO:0000313" key="2">
    <source>
        <dbReference type="EMBL" id="KZT16714.1"/>
    </source>
</evidence>